<dbReference type="OrthoDB" id="1933717at2759"/>
<dbReference type="EC" id="1.1.1.62" evidence="4"/>
<evidence type="ECO:0000256" key="2">
    <source>
        <dbReference type="ARBA" id="ARBA00023002"/>
    </source>
</evidence>
<evidence type="ECO:0000256" key="1">
    <source>
        <dbReference type="ARBA" id="ARBA00006484"/>
    </source>
</evidence>
<dbReference type="RefSeq" id="XP_036693441.1">
    <property type="nucleotide sequence ID" value="XM_036837546.1"/>
</dbReference>
<dbReference type="Proteomes" id="UP000694857">
    <property type="component" value="Chromosome 20"/>
</dbReference>
<accession>A0A8B8W8J6</accession>
<dbReference type="PRINTS" id="PR00080">
    <property type="entry name" value="SDRFAMILY"/>
</dbReference>
<proteinExistence type="inferred from homology"/>
<evidence type="ECO:0000256" key="8">
    <source>
        <dbReference type="ARBA" id="ARBA00052853"/>
    </source>
</evidence>
<dbReference type="CDD" id="cd05343">
    <property type="entry name" value="Mgc4172-like_SDR_c"/>
    <property type="match status" value="1"/>
</dbReference>
<dbReference type="PROSITE" id="PS00061">
    <property type="entry name" value="ADH_SHORT"/>
    <property type="match status" value="1"/>
</dbReference>
<evidence type="ECO:0000256" key="7">
    <source>
        <dbReference type="ARBA" id="ARBA00048906"/>
    </source>
</evidence>
<feature type="region of interest" description="Disordered" evidence="16">
    <location>
        <begin position="1"/>
        <end position="28"/>
    </location>
</feature>
<dbReference type="Pfam" id="PF00106">
    <property type="entry name" value="adh_short"/>
    <property type="match status" value="1"/>
</dbReference>
<dbReference type="InterPro" id="IPR020904">
    <property type="entry name" value="Sc_DH/Rdtase_CS"/>
</dbReference>
<evidence type="ECO:0000256" key="11">
    <source>
        <dbReference type="ARBA" id="ARBA00075978"/>
    </source>
</evidence>
<organism evidence="17 18">
    <name type="scientific">Balaenoptera musculus</name>
    <name type="common">Blue whale</name>
    <dbReference type="NCBI Taxonomy" id="9771"/>
    <lineage>
        <taxon>Eukaryota</taxon>
        <taxon>Metazoa</taxon>
        <taxon>Chordata</taxon>
        <taxon>Craniata</taxon>
        <taxon>Vertebrata</taxon>
        <taxon>Euteleostomi</taxon>
        <taxon>Mammalia</taxon>
        <taxon>Eutheria</taxon>
        <taxon>Laurasiatheria</taxon>
        <taxon>Artiodactyla</taxon>
        <taxon>Whippomorpha</taxon>
        <taxon>Cetacea</taxon>
        <taxon>Mysticeti</taxon>
        <taxon>Balaenopteridae</taxon>
        <taxon>Balaenoptera</taxon>
    </lineage>
</organism>
<dbReference type="FunFam" id="3.40.50.720:FF:000047">
    <property type="entry name" value="NADP-dependent L-serine/L-allo-threonine dehydrogenase"/>
    <property type="match status" value="1"/>
</dbReference>
<evidence type="ECO:0000256" key="5">
    <source>
        <dbReference type="ARBA" id="ARBA00037929"/>
    </source>
</evidence>
<evidence type="ECO:0000256" key="13">
    <source>
        <dbReference type="ARBA" id="ARBA00078009"/>
    </source>
</evidence>
<dbReference type="AlphaFoldDB" id="A0A8B8W8J6"/>
<keyword evidence="17" id="KW-1185">Reference proteome</keyword>
<gene>
    <name evidence="18" type="primary">DHRS11</name>
</gene>
<dbReference type="InterPro" id="IPR002347">
    <property type="entry name" value="SDR_fam"/>
</dbReference>
<dbReference type="PRINTS" id="PR00081">
    <property type="entry name" value="GDHRDH"/>
</dbReference>
<dbReference type="GO" id="GO:0004303">
    <property type="term" value="F:estradiol 17-beta-dehydrogenase [NAD(P)+] activity"/>
    <property type="evidence" value="ECO:0007669"/>
    <property type="project" value="UniProtKB-EC"/>
</dbReference>
<dbReference type="SUPFAM" id="SSF51735">
    <property type="entry name" value="NAD(P)-binding Rossmann-fold domains"/>
    <property type="match status" value="1"/>
</dbReference>
<dbReference type="GeneID" id="118887037"/>
<evidence type="ECO:0000256" key="14">
    <source>
        <dbReference type="ARBA" id="ARBA00078574"/>
    </source>
</evidence>
<evidence type="ECO:0000256" key="15">
    <source>
        <dbReference type="RuleBase" id="RU000363"/>
    </source>
</evidence>
<feature type="compositionally biased region" description="Basic and acidic residues" evidence="16">
    <location>
        <begin position="1"/>
        <end position="12"/>
    </location>
</feature>
<comment type="function">
    <text evidence="9">Catalyzes the conversion of the 17-keto group of estrone, 4- and 5-androstenes and 5-alpha-androstanes into their 17-beta-hydroxyl metabolites and the conversion of the 3-keto group of 3-, 3,17- and 3,20- diketosteroids into their 3-hydroxyl metabolites. Exhibits reductive 3-beta-hydroxysteroid dehydrogenase activity toward 5-beta-androstanes, 5-beta-pregnanes, 4-pregnenes and bile acids. May also reduce endogenous and exogenous alpha-dicarbonyl compounds and xenobiotic alicyclic ketones.</text>
</comment>
<evidence type="ECO:0000313" key="18">
    <source>
        <dbReference type="RefSeq" id="XP_036693441.1"/>
    </source>
</evidence>
<evidence type="ECO:0000256" key="6">
    <source>
        <dbReference type="ARBA" id="ARBA00048022"/>
    </source>
</evidence>
<sequence>MWPFAEQRRVEPGAEAGQSGSSSRRSSDWGRSAAVAAVVTREWPDPYDPGRNSAIQVLGSPSEVGGRLGTLARAGMERWRDRLALVTGASGGVGAAVARALVQQGLKVVGCARTVGNIEELAAECKSAGYPGTLIPYRCDLSNEEDILSMFSAVRSQHSGVDICINNAGLARPDTLLSGSTSGWKDMFNVNVLGLSICTREAYQSMRERKVDDGHIININSMSGHQVPPQSVAHFYSATKYAVTALTEGLRQELREAQTHIRATAWPLTGAQLLSRLSLLAQCISPGVVETQFAFKLHDKDPEKAAATYEHMKCLKPEDVAKAVIYVLSTPPHVQIGDIQMRPTEQVT</sequence>
<evidence type="ECO:0000313" key="17">
    <source>
        <dbReference type="Proteomes" id="UP000694857"/>
    </source>
</evidence>
<dbReference type="Gene3D" id="3.40.50.720">
    <property type="entry name" value="NAD(P)-binding Rossmann-like Domain"/>
    <property type="match status" value="1"/>
</dbReference>
<evidence type="ECO:0000256" key="12">
    <source>
        <dbReference type="ARBA" id="ARBA00077379"/>
    </source>
</evidence>
<dbReference type="GO" id="GO:0000253">
    <property type="term" value="F:3-beta-hydroxysteroid 3-dehydrogenase (NADP+) activity"/>
    <property type="evidence" value="ECO:0007669"/>
    <property type="project" value="UniProtKB-EC"/>
</dbReference>
<dbReference type="PANTHER" id="PTHR43115">
    <property type="entry name" value="DEHYDROGENASE/REDUCTASE SDR FAMILY MEMBER 11"/>
    <property type="match status" value="1"/>
</dbReference>
<comment type="pathway">
    <text evidence="5">Steroid biosynthesis; estrogen biosynthesis.</text>
</comment>
<comment type="catalytic activity">
    <reaction evidence="7">
        <text>17beta-estradiol + NADP(+) = estrone + NADPH + H(+)</text>
        <dbReference type="Rhea" id="RHEA:24616"/>
        <dbReference type="ChEBI" id="CHEBI:15378"/>
        <dbReference type="ChEBI" id="CHEBI:16469"/>
        <dbReference type="ChEBI" id="CHEBI:17263"/>
        <dbReference type="ChEBI" id="CHEBI:57783"/>
        <dbReference type="ChEBI" id="CHEBI:58349"/>
        <dbReference type="EC" id="1.1.1.62"/>
    </reaction>
</comment>
<protein>
    <recommendedName>
        <fullName evidence="10">Dehydrogenase/reductase SDR family member 11</fullName>
        <ecNumber evidence="3">1.1.1.270</ecNumber>
        <ecNumber evidence="4">1.1.1.62</ecNumber>
    </recommendedName>
    <alternativeName>
        <fullName evidence="11">17-beta-hydroxysteroid dehydrogenase</fullName>
    </alternativeName>
    <alternativeName>
        <fullName evidence="12">3-beta-hydroxysteroid 3-dehydrogenase</fullName>
    </alternativeName>
    <alternativeName>
        <fullName evidence="14">Estradiol 17-beta-dehydrogenase</fullName>
    </alternativeName>
    <alternativeName>
        <fullName evidence="13">Short-chain dehydrogenase/reductase family 24C member 1</fullName>
    </alternativeName>
</protein>
<evidence type="ECO:0000256" key="10">
    <source>
        <dbReference type="ARBA" id="ARBA00069606"/>
    </source>
</evidence>
<evidence type="ECO:0000256" key="9">
    <source>
        <dbReference type="ARBA" id="ARBA00054702"/>
    </source>
</evidence>
<evidence type="ECO:0000256" key="4">
    <source>
        <dbReference type="ARBA" id="ARBA00024072"/>
    </source>
</evidence>
<dbReference type="EC" id="1.1.1.270" evidence="3"/>
<evidence type="ECO:0000256" key="16">
    <source>
        <dbReference type="SAM" id="MobiDB-lite"/>
    </source>
</evidence>
<evidence type="ECO:0000256" key="3">
    <source>
        <dbReference type="ARBA" id="ARBA00023621"/>
    </source>
</evidence>
<dbReference type="KEGG" id="bmus:118887037"/>
<dbReference type="CTD" id="79154"/>
<feature type="compositionally biased region" description="Low complexity" evidence="16">
    <location>
        <begin position="13"/>
        <end position="28"/>
    </location>
</feature>
<comment type="catalytic activity">
    <reaction evidence="8">
        <text>a 3beta-hydroxysteroid + NADP(+) = a 3-oxosteroid + NADPH + H(+)</text>
        <dbReference type="Rhea" id="RHEA:34787"/>
        <dbReference type="ChEBI" id="CHEBI:15378"/>
        <dbReference type="ChEBI" id="CHEBI:36836"/>
        <dbReference type="ChEBI" id="CHEBI:47788"/>
        <dbReference type="ChEBI" id="CHEBI:57783"/>
        <dbReference type="ChEBI" id="CHEBI:58349"/>
        <dbReference type="EC" id="1.1.1.270"/>
    </reaction>
</comment>
<name>A0A8B8W8J6_BALMU</name>
<dbReference type="PANTHER" id="PTHR43115:SF4">
    <property type="entry name" value="DEHYDROGENASE_REDUCTASE SDR FAMILY MEMBER 11"/>
    <property type="match status" value="1"/>
</dbReference>
<comment type="catalytic activity">
    <reaction evidence="6">
        <text>17beta-estradiol + NAD(+) = estrone + NADH + H(+)</text>
        <dbReference type="Rhea" id="RHEA:24612"/>
        <dbReference type="ChEBI" id="CHEBI:15378"/>
        <dbReference type="ChEBI" id="CHEBI:16469"/>
        <dbReference type="ChEBI" id="CHEBI:17263"/>
        <dbReference type="ChEBI" id="CHEBI:57540"/>
        <dbReference type="ChEBI" id="CHEBI:57945"/>
        <dbReference type="EC" id="1.1.1.62"/>
    </reaction>
</comment>
<comment type="similarity">
    <text evidence="1 15">Belongs to the short-chain dehydrogenases/reductases (SDR) family.</text>
</comment>
<keyword evidence="2" id="KW-0560">Oxidoreductase</keyword>
<dbReference type="InterPro" id="IPR036291">
    <property type="entry name" value="NAD(P)-bd_dom_sf"/>
</dbReference>
<reference evidence="18" key="1">
    <citation type="submission" date="2025-08" db="UniProtKB">
        <authorList>
            <consortium name="RefSeq"/>
        </authorList>
    </citation>
    <scope>IDENTIFICATION</scope>
    <source>
        <tissue evidence="18">Epidermis and Blubber</tissue>
    </source>
</reference>